<dbReference type="RefSeq" id="WP_133440779.1">
    <property type="nucleotide sequence ID" value="NZ_CP037954.1"/>
</dbReference>
<proteinExistence type="predicted"/>
<reference evidence="1 2" key="1">
    <citation type="submission" date="2019-03" db="EMBL/GenBank/DDBJ databases">
        <authorList>
            <person name="Kim H."/>
            <person name="Yu S.-M."/>
        </authorList>
    </citation>
    <scope>NUCLEOTIDE SEQUENCE [LARGE SCALE GENOMIC DNA]</scope>
    <source>
        <strain evidence="1 2">NBC122</strain>
    </source>
</reference>
<accession>A0A4P6ZJ55</accession>
<dbReference type="InterPro" id="IPR005901">
    <property type="entry name" value="GLPGLI"/>
</dbReference>
<dbReference type="KEGG" id="csal:NBC122_02633"/>
<evidence type="ECO:0000313" key="1">
    <source>
        <dbReference type="EMBL" id="QBO59435.1"/>
    </source>
</evidence>
<protein>
    <recommendedName>
        <fullName evidence="3">GLPGLI family protein</fullName>
    </recommendedName>
</protein>
<organism evidence="1 2">
    <name type="scientific">Chryseobacterium salivictor</name>
    <dbReference type="NCBI Taxonomy" id="2547600"/>
    <lineage>
        <taxon>Bacteria</taxon>
        <taxon>Pseudomonadati</taxon>
        <taxon>Bacteroidota</taxon>
        <taxon>Flavobacteriia</taxon>
        <taxon>Flavobacteriales</taxon>
        <taxon>Weeksellaceae</taxon>
        <taxon>Chryseobacterium group</taxon>
        <taxon>Chryseobacterium</taxon>
    </lineage>
</organism>
<dbReference type="AlphaFoldDB" id="A0A4P6ZJ55"/>
<dbReference type="EMBL" id="CP037954">
    <property type="protein sequence ID" value="QBO59435.1"/>
    <property type="molecule type" value="Genomic_DNA"/>
</dbReference>
<dbReference type="OrthoDB" id="1440774at2"/>
<dbReference type="Pfam" id="PF09697">
    <property type="entry name" value="Porph_ging"/>
    <property type="match status" value="1"/>
</dbReference>
<gene>
    <name evidence="1" type="ORF">NBC122_02633</name>
</gene>
<dbReference type="Proteomes" id="UP000294419">
    <property type="component" value="Chromosome"/>
</dbReference>
<sequence>MNKFPLIFLFLCLLYSSQSKQFVYEYKFIPDSTIAENVITEMMILDIGKDRSEYFSFAQYNSDSTLLADSKKGLMTMPPNKEMIYDRIIKTPNSNQIMHIKRLVYDRYNIKQEINFKWELINEFSNILDHKVQKATSEFGGRKWIAWFSPDIPIQDGPYKFKDLPGLIFKVEDEKQNHIFELKGIKNNETAFIYPDVKNYREVNVTFPQYVKVYQNYRKNPANLIGRIPDQRNADGKFRTGTEIIREIEKNLLERIRRDNNIIEIDLLK</sequence>
<evidence type="ECO:0000313" key="2">
    <source>
        <dbReference type="Proteomes" id="UP000294419"/>
    </source>
</evidence>
<evidence type="ECO:0008006" key="3">
    <source>
        <dbReference type="Google" id="ProtNLM"/>
    </source>
</evidence>
<keyword evidence="2" id="KW-1185">Reference proteome</keyword>
<dbReference type="NCBIfam" id="TIGR01200">
    <property type="entry name" value="GLPGLI"/>
    <property type="match status" value="1"/>
</dbReference>
<name>A0A4P6ZJ55_9FLAO</name>